<comment type="similarity">
    <text evidence="1">Belongs to the HAD-like hydrolase superfamily.</text>
</comment>
<dbReference type="SFLD" id="SFLDS00003">
    <property type="entry name" value="Haloacid_Dehalogenase"/>
    <property type="match status" value="1"/>
</dbReference>
<dbReference type="InterPro" id="IPR041492">
    <property type="entry name" value="HAD_2"/>
</dbReference>
<protein>
    <submittedName>
        <fullName evidence="2">HAD-superfamily hydrolase, subfamily IA, variant 1</fullName>
    </submittedName>
</protein>
<evidence type="ECO:0000313" key="2">
    <source>
        <dbReference type="EMBL" id="EFW90431.1"/>
    </source>
</evidence>
<sequence length="205" mass="21771">MNDETSTSATRTVTFVSHRGRAFISPNVASYEVTDDYDAVVYDLDGTLVRLAVDWAAAAEPIKPILREHGADADADDALDLLPVAESMGLAEEVEPHLAAAERAGARDSERLPLLDELAAADGPVGICSLNCEAACRLALDAHGVPNATDVIVGRDSVPERKPHPQPLLTAMQKLGATPERTLFVGDSDSDAETARRAGTAFRRV</sequence>
<evidence type="ECO:0000313" key="3">
    <source>
        <dbReference type="Proteomes" id="UP000003751"/>
    </source>
</evidence>
<dbReference type="PANTHER" id="PTHR43434:SF1">
    <property type="entry name" value="PHOSPHOGLYCOLATE PHOSPHATASE"/>
    <property type="match status" value="1"/>
</dbReference>
<dbReference type="AlphaFoldDB" id="E7QZ15"/>
<dbReference type="NCBIfam" id="TIGR01549">
    <property type="entry name" value="HAD-SF-IA-v1"/>
    <property type="match status" value="1"/>
</dbReference>
<dbReference type="InterPro" id="IPR036412">
    <property type="entry name" value="HAD-like_sf"/>
</dbReference>
<name>E7QZ15_HALPU</name>
<dbReference type="EMBL" id="AEMG01000028">
    <property type="protein sequence ID" value="EFW90431.1"/>
    <property type="molecule type" value="Genomic_DNA"/>
</dbReference>
<comment type="caution">
    <text evidence="2">The sequence shown here is derived from an EMBL/GenBank/DDBJ whole genome shotgun (WGS) entry which is preliminary data.</text>
</comment>
<accession>E7QZ15</accession>
<dbReference type="PANTHER" id="PTHR43434">
    <property type="entry name" value="PHOSPHOGLYCOLATE PHOSPHATASE"/>
    <property type="match status" value="1"/>
</dbReference>
<dbReference type="eggNOG" id="arCOG02296">
    <property type="taxonomic scope" value="Archaea"/>
</dbReference>
<gene>
    <name evidence="2" type="ORF">ZOD2009_20278</name>
</gene>
<dbReference type="Pfam" id="PF13419">
    <property type="entry name" value="HAD_2"/>
    <property type="match status" value="1"/>
</dbReference>
<dbReference type="Proteomes" id="UP000003751">
    <property type="component" value="Unassembled WGS sequence"/>
</dbReference>
<proteinExistence type="inferred from homology"/>
<dbReference type="Gene3D" id="3.40.50.1000">
    <property type="entry name" value="HAD superfamily/HAD-like"/>
    <property type="match status" value="1"/>
</dbReference>
<dbReference type="SUPFAM" id="SSF56784">
    <property type="entry name" value="HAD-like"/>
    <property type="match status" value="1"/>
</dbReference>
<dbReference type="InterPro" id="IPR023214">
    <property type="entry name" value="HAD_sf"/>
</dbReference>
<dbReference type="STRING" id="797209.GCA_000376445_00560"/>
<dbReference type="GO" id="GO:0006281">
    <property type="term" value="P:DNA repair"/>
    <property type="evidence" value="ECO:0007669"/>
    <property type="project" value="TreeGrafter"/>
</dbReference>
<dbReference type="Gene3D" id="1.10.150.240">
    <property type="entry name" value="Putative phosphatase, domain 2"/>
    <property type="match status" value="1"/>
</dbReference>
<dbReference type="InterPro" id="IPR023198">
    <property type="entry name" value="PGP-like_dom2"/>
</dbReference>
<dbReference type="InterPro" id="IPR050155">
    <property type="entry name" value="HAD-like_hydrolase_sf"/>
</dbReference>
<organism evidence="2 3">
    <name type="scientific">Haladaptatus paucihalophilus DX253</name>
    <dbReference type="NCBI Taxonomy" id="797209"/>
    <lineage>
        <taxon>Archaea</taxon>
        <taxon>Methanobacteriati</taxon>
        <taxon>Methanobacteriota</taxon>
        <taxon>Stenosarchaea group</taxon>
        <taxon>Halobacteria</taxon>
        <taxon>Halobacteriales</taxon>
        <taxon>Haladaptataceae</taxon>
        <taxon>Haladaptatus</taxon>
    </lineage>
</organism>
<reference evidence="2 3" key="1">
    <citation type="journal article" date="2014" name="ISME J.">
        <title>Trehalose/2-sulfotrehalose biosynthesis and glycine-betaine uptake are widely spread mechanisms for osmoadaptation in the Halobacteriales.</title>
        <authorList>
            <person name="Youssef N.H."/>
            <person name="Savage-Ashlock K.N."/>
            <person name="McCully A.L."/>
            <person name="Luedtke B."/>
            <person name="Shaw E.I."/>
            <person name="Hoff W.D."/>
            <person name="Elshahed M.S."/>
        </authorList>
    </citation>
    <scope>NUCLEOTIDE SEQUENCE [LARGE SCALE GENOMIC DNA]</scope>
    <source>
        <strain evidence="2 3">DX253</strain>
    </source>
</reference>
<dbReference type="InterPro" id="IPR006439">
    <property type="entry name" value="HAD-SF_hydro_IA"/>
</dbReference>
<dbReference type="OrthoDB" id="212720at2157"/>
<evidence type="ECO:0000256" key="1">
    <source>
        <dbReference type="ARBA" id="ARBA00007958"/>
    </source>
</evidence>
<dbReference type="SFLD" id="SFLDG01129">
    <property type="entry name" value="C1.5:_HAD__Beta-PGM__Phosphata"/>
    <property type="match status" value="1"/>
</dbReference>
<dbReference type="GO" id="GO:0008967">
    <property type="term" value="F:phosphoglycolate phosphatase activity"/>
    <property type="evidence" value="ECO:0007669"/>
    <property type="project" value="TreeGrafter"/>
</dbReference>
<keyword evidence="2" id="KW-0378">Hydrolase</keyword>
<dbReference type="PATRIC" id="fig|797209.4.peg.3970"/>